<keyword evidence="2" id="KW-1185">Reference proteome</keyword>
<sequence length="307" mass="33861">MSCDGGYWPVIPVLEPRDRRREQLRESDEAQGTMAIEDYLLRTDPYRATTLTPPWPHPLAVVAAATKITQLVESHKADILDMVIDRGFSTEVHSFHLRVEDVIKPGYPMGDRPQTMLYLCWSGDAPVPANLDEAKDAVVELLASRGISGVRVELVFWYRSFRPSMFAIQPDDPAVPIYNAAKREILTLVKETLNGEWSLMSLVQLGRIKAISIPTIVVFVKPFASHDWADLVTKIKLKLRAAEAAAIDINVEFLPGHLSFLNAPGTSDFAVSCVYSMRADGVPTAGTSITGLAERGIGSLEPFVTLT</sequence>
<organism evidence="1 2">
    <name type="scientific">Aspergillus keveii</name>
    <dbReference type="NCBI Taxonomy" id="714993"/>
    <lineage>
        <taxon>Eukaryota</taxon>
        <taxon>Fungi</taxon>
        <taxon>Dikarya</taxon>
        <taxon>Ascomycota</taxon>
        <taxon>Pezizomycotina</taxon>
        <taxon>Eurotiomycetes</taxon>
        <taxon>Eurotiomycetidae</taxon>
        <taxon>Eurotiales</taxon>
        <taxon>Aspergillaceae</taxon>
        <taxon>Aspergillus</taxon>
        <taxon>Aspergillus subgen. Nidulantes</taxon>
    </lineage>
</organism>
<protein>
    <submittedName>
        <fullName evidence="1">Uncharacterized protein</fullName>
    </submittedName>
</protein>
<dbReference type="Proteomes" id="UP001610563">
    <property type="component" value="Unassembled WGS sequence"/>
</dbReference>
<accession>A0ABR4G769</accession>
<dbReference type="EMBL" id="JBFTWV010000040">
    <property type="protein sequence ID" value="KAL2794863.1"/>
    <property type="molecule type" value="Genomic_DNA"/>
</dbReference>
<name>A0ABR4G769_9EURO</name>
<comment type="caution">
    <text evidence="1">The sequence shown here is derived from an EMBL/GenBank/DDBJ whole genome shotgun (WGS) entry which is preliminary data.</text>
</comment>
<evidence type="ECO:0000313" key="1">
    <source>
        <dbReference type="EMBL" id="KAL2794863.1"/>
    </source>
</evidence>
<gene>
    <name evidence="1" type="ORF">BJX66DRAFT_337474</name>
</gene>
<evidence type="ECO:0000313" key="2">
    <source>
        <dbReference type="Proteomes" id="UP001610563"/>
    </source>
</evidence>
<proteinExistence type="predicted"/>
<reference evidence="1 2" key="1">
    <citation type="submission" date="2024-07" db="EMBL/GenBank/DDBJ databases">
        <title>Section-level genome sequencing and comparative genomics of Aspergillus sections Usti and Cavernicolus.</title>
        <authorList>
            <consortium name="Lawrence Berkeley National Laboratory"/>
            <person name="Nybo J.L."/>
            <person name="Vesth T.C."/>
            <person name="Theobald S."/>
            <person name="Frisvad J.C."/>
            <person name="Larsen T.O."/>
            <person name="Kjaerboelling I."/>
            <person name="Rothschild-Mancinelli K."/>
            <person name="Lyhne E.K."/>
            <person name="Kogle M.E."/>
            <person name="Barry K."/>
            <person name="Clum A."/>
            <person name="Na H."/>
            <person name="Ledsgaard L."/>
            <person name="Lin J."/>
            <person name="Lipzen A."/>
            <person name="Kuo A."/>
            <person name="Riley R."/>
            <person name="Mondo S."/>
            <person name="Labutti K."/>
            <person name="Haridas S."/>
            <person name="Pangalinan J."/>
            <person name="Salamov A.A."/>
            <person name="Simmons B.A."/>
            <person name="Magnuson J.K."/>
            <person name="Chen J."/>
            <person name="Drula E."/>
            <person name="Henrissat B."/>
            <person name="Wiebenga A."/>
            <person name="Lubbers R.J."/>
            <person name="Gomes A.C."/>
            <person name="Makela M.R."/>
            <person name="Stajich J."/>
            <person name="Grigoriev I.V."/>
            <person name="Mortensen U.H."/>
            <person name="De Vries R.P."/>
            <person name="Baker S.E."/>
            <person name="Andersen M.R."/>
        </authorList>
    </citation>
    <scope>NUCLEOTIDE SEQUENCE [LARGE SCALE GENOMIC DNA]</scope>
    <source>
        <strain evidence="1 2">CBS 209.92</strain>
    </source>
</reference>